<evidence type="ECO:0000313" key="13">
    <source>
        <dbReference type="EMBL" id="RGR76373.1"/>
    </source>
</evidence>
<evidence type="ECO:0000256" key="3">
    <source>
        <dbReference type="ARBA" id="ARBA00014415"/>
    </source>
</evidence>
<dbReference type="PRINTS" id="PR00301">
    <property type="entry name" value="HEATSHOCK70"/>
</dbReference>
<dbReference type="PANTHER" id="PTHR19375">
    <property type="entry name" value="HEAT SHOCK PROTEIN 70KDA"/>
    <property type="match status" value="1"/>
</dbReference>
<name>A0A412G5W8_9FIRM</name>
<evidence type="ECO:0000256" key="7">
    <source>
        <dbReference type="ARBA" id="ARBA00023016"/>
    </source>
</evidence>
<dbReference type="InterPro" id="IPR013126">
    <property type="entry name" value="Hsp_70_fam"/>
</dbReference>
<keyword evidence="14" id="KW-1185">Reference proteome</keyword>
<dbReference type="EMBL" id="QRUP01000002">
    <property type="protein sequence ID" value="RGR76373.1"/>
    <property type="molecule type" value="Genomic_DNA"/>
</dbReference>
<keyword evidence="4 9" id="KW-0597">Phosphoprotein</keyword>
<dbReference type="InterPro" id="IPR012725">
    <property type="entry name" value="Chaperone_DnaK"/>
</dbReference>
<dbReference type="FunFam" id="2.60.34.10:FF:000014">
    <property type="entry name" value="Chaperone protein DnaK HSP70"/>
    <property type="match status" value="1"/>
</dbReference>
<dbReference type="Pfam" id="PF00012">
    <property type="entry name" value="HSP70"/>
    <property type="match status" value="2"/>
</dbReference>
<dbReference type="GO" id="GO:0005524">
    <property type="term" value="F:ATP binding"/>
    <property type="evidence" value="ECO:0007669"/>
    <property type="project" value="UniProtKB-UniRule"/>
</dbReference>
<dbReference type="Gene3D" id="3.90.640.10">
    <property type="entry name" value="Actin, Chain A, domain 4"/>
    <property type="match status" value="1"/>
</dbReference>
<dbReference type="GO" id="GO:0051082">
    <property type="term" value="F:unfolded protein binding"/>
    <property type="evidence" value="ECO:0007669"/>
    <property type="project" value="InterPro"/>
</dbReference>
<feature type="coiled-coil region" evidence="11">
    <location>
        <begin position="222"/>
        <end position="249"/>
    </location>
</feature>
<dbReference type="FunFam" id="3.30.420.40:FF:000071">
    <property type="entry name" value="Molecular chaperone DnaK"/>
    <property type="match status" value="1"/>
</dbReference>
<dbReference type="InterPro" id="IPR043129">
    <property type="entry name" value="ATPase_NBD"/>
</dbReference>
<dbReference type="InterPro" id="IPR029048">
    <property type="entry name" value="HSP70_C_sf"/>
</dbReference>
<gene>
    <name evidence="9" type="primary">dnaK</name>
    <name evidence="13" type="ORF">DWY25_03185</name>
</gene>
<dbReference type="InterPro" id="IPR029047">
    <property type="entry name" value="HSP70_peptide-bd_sf"/>
</dbReference>
<dbReference type="GO" id="GO:0140662">
    <property type="term" value="F:ATP-dependent protein folding chaperone"/>
    <property type="evidence" value="ECO:0007669"/>
    <property type="project" value="InterPro"/>
</dbReference>
<comment type="function">
    <text evidence="1 9">Acts as a chaperone.</text>
</comment>
<keyword evidence="8 9" id="KW-0143">Chaperone</keyword>
<dbReference type="Gene3D" id="2.60.34.10">
    <property type="entry name" value="Substrate Binding Domain Of DNAk, Chain A, domain 1"/>
    <property type="match status" value="1"/>
</dbReference>
<organism evidence="13 14">
    <name type="scientific">Holdemania filiformis</name>
    <dbReference type="NCBI Taxonomy" id="61171"/>
    <lineage>
        <taxon>Bacteria</taxon>
        <taxon>Bacillati</taxon>
        <taxon>Bacillota</taxon>
        <taxon>Erysipelotrichia</taxon>
        <taxon>Erysipelotrichales</taxon>
        <taxon>Erysipelotrichaceae</taxon>
        <taxon>Holdemania</taxon>
    </lineage>
</organism>
<dbReference type="PROSITE" id="PS00329">
    <property type="entry name" value="HSP70_2"/>
    <property type="match status" value="1"/>
</dbReference>
<dbReference type="Gene3D" id="1.20.1270.10">
    <property type="match status" value="1"/>
</dbReference>
<dbReference type="CDD" id="cd10234">
    <property type="entry name" value="ASKHA_NBD_HSP70_DnaK-like"/>
    <property type="match status" value="1"/>
</dbReference>
<reference evidence="13 14" key="1">
    <citation type="submission" date="2018-08" db="EMBL/GenBank/DDBJ databases">
        <title>A genome reference for cultivated species of the human gut microbiota.</title>
        <authorList>
            <person name="Zou Y."/>
            <person name="Xue W."/>
            <person name="Luo G."/>
        </authorList>
    </citation>
    <scope>NUCLEOTIDE SEQUENCE [LARGE SCALE GENOMIC DNA]</scope>
    <source>
        <strain evidence="13 14">AF24-29</strain>
    </source>
</reference>
<evidence type="ECO:0000256" key="5">
    <source>
        <dbReference type="ARBA" id="ARBA00022741"/>
    </source>
</evidence>
<keyword evidence="5 9" id="KW-0547">Nucleotide-binding</keyword>
<dbReference type="AlphaFoldDB" id="A0A412G5W8"/>
<evidence type="ECO:0000256" key="10">
    <source>
        <dbReference type="RuleBase" id="RU003322"/>
    </source>
</evidence>
<dbReference type="SUPFAM" id="SSF53067">
    <property type="entry name" value="Actin-like ATPase domain"/>
    <property type="match status" value="2"/>
</dbReference>
<dbReference type="Gene3D" id="3.30.420.40">
    <property type="match status" value="2"/>
</dbReference>
<feature type="region of interest" description="Disordered" evidence="12">
    <location>
        <begin position="573"/>
        <end position="602"/>
    </location>
</feature>
<evidence type="ECO:0000256" key="8">
    <source>
        <dbReference type="ARBA" id="ARBA00023186"/>
    </source>
</evidence>
<dbReference type="PROSITE" id="PS00297">
    <property type="entry name" value="HSP70_1"/>
    <property type="match status" value="1"/>
</dbReference>
<evidence type="ECO:0000256" key="4">
    <source>
        <dbReference type="ARBA" id="ARBA00022553"/>
    </source>
</evidence>
<dbReference type="NCBIfam" id="TIGR02350">
    <property type="entry name" value="prok_dnaK"/>
    <property type="match status" value="1"/>
</dbReference>
<comment type="induction">
    <text evidence="9">By stress conditions e.g. heat shock.</text>
</comment>
<dbReference type="SUPFAM" id="SSF100934">
    <property type="entry name" value="Heat shock protein 70kD (HSP70), C-terminal subdomain"/>
    <property type="match status" value="1"/>
</dbReference>
<accession>A0A412G5W8</accession>
<keyword evidence="6 9" id="KW-0067">ATP-binding</keyword>
<dbReference type="SUPFAM" id="SSF100920">
    <property type="entry name" value="Heat shock protein 70kD (HSP70), peptide-binding domain"/>
    <property type="match status" value="1"/>
</dbReference>
<dbReference type="NCBIfam" id="NF001413">
    <property type="entry name" value="PRK00290.1"/>
    <property type="match status" value="1"/>
</dbReference>
<dbReference type="GeneID" id="83014413"/>
<keyword evidence="7 9" id="KW-0346">Stress response</keyword>
<keyword evidence="11" id="KW-0175">Coiled coil</keyword>
<dbReference type="RefSeq" id="WP_006059049.1">
    <property type="nucleotide sequence ID" value="NZ_CABJCV010000002.1"/>
</dbReference>
<dbReference type="HAMAP" id="MF_00332">
    <property type="entry name" value="DnaK"/>
    <property type="match status" value="1"/>
</dbReference>
<dbReference type="Proteomes" id="UP000284178">
    <property type="component" value="Unassembled WGS sequence"/>
</dbReference>
<comment type="caution">
    <text evidence="13">The sequence shown here is derived from an EMBL/GenBank/DDBJ whole genome shotgun (WGS) entry which is preliminary data.</text>
</comment>
<comment type="similarity">
    <text evidence="2 9 10">Belongs to the heat shock protein 70 family.</text>
</comment>
<evidence type="ECO:0000256" key="1">
    <source>
        <dbReference type="ARBA" id="ARBA00002290"/>
    </source>
</evidence>
<evidence type="ECO:0000256" key="11">
    <source>
        <dbReference type="SAM" id="Coils"/>
    </source>
</evidence>
<evidence type="ECO:0000256" key="6">
    <source>
        <dbReference type="ARBA" id="ARBA00022840"/>
    </source>
</evidence>
<dbReference type="FunFam" id="1.20.1270.10:FF:000001">
    <property type="entry name" value="Molecular chaperone DnaK"/>
    <property type="match status" value="1"/>
</dbReference>
<dbReference type="PROSITE" id="PS01036">
    <property type="entry name" value="HSP70_3"/>
    <property type="match status" value="1"/>
</dbReference>
<feature type="coiled-coil region" evidence="11">
    <location>
        <begin position="486"/>
        <end position="571"/>
    </location>
</feature>
<feature type="compositionally biased region" description="Low complexity" evidence="12">
    <location>
        <begin position="573"/>
        <end position="591"/>
    </location>
</feature>
<dbReference type="InterPro" id="IPR018181">
    <property type="entry name" value="Heat_shock_70_CS"/>
</dbReference>
<feature type="modified residue" description="Phosphothreonine; by autocatalysis" evidence="9">
    <location>
        <position position="173"/>
    </location>
</feature>
<dbReference type="FunFam" id="3.90.640.10:FF:000003">
    <property type="entry name" value="Molecular chaperone DnaK"/>
    <property type="match status" value="1"/>
</dbReference>
<evidence type="ECO:0000256" key="12">
    <source>
        <dbReference type="SAM" id="MobiDB-lite"/>
    </source>
</evidence>
<proteinExistence type="evidence at transcript level"/>
<protein>
    <recommendedName>
        <fullName evidence="3 9">Chaperone protein DnaK</fullName>
    </recommendedName>
    <alternativeName>
        <fullName evidence="9">HSP70</fullName>
    </alternativeName>
    <alternativeName>
        <fullName evidence="9">Heat shock 70 kDa protein</fullName>
    </alternativeName>
    <alternativeName>
        <fullName evidence="9">Heat shock protein 70</fullName>
    </alternativeName>
</protein>
<evidence type="ECO:0000313" key="14">
    <source>
        <dbReference type="Proteomes" id="UP000284178"/>
    </source>
</evidence>
<sequence>MGKIIGIDLGTTNSCVAVMEGNEAKVITNPEGNRTTPSVVAFKNNERIVGDAAKRQVVTNKDSIISIKRKMGTNEKVQLNGKEYTPQEISAMILGYMKDYAESYLGEKVDKAVITVPAYFNDAQRQATKDAGKIAGLEVERIINEPTAAALAFGIDKTDKEQKVLVFDLGGGTFDVSILDLADGTFEVLATAGDNHLGGDDFDNVVVDWMADQFRKENGIDLKQDRMALQRMKEAAEKAKKDLSGMVQTQISLPFISAGAAGPLHFEATLTRAQFDAMTKSLVDRTVIPVRQALKDAGLTKNDIDQVLLVGGSTRIPAVQEAVRLELGKEPNRSVNPDEVVALGAAIQGGVISGDVKDVLLLDVTPLSLGIETLGGVMTVLIPRNTTIPTSKSQVFSTAADNQPAVDIHVLQGERPMANDNKTLGNFQLGGIAPARRGVPQIEVTFDIDVNGIVHVSAKDKGTGKSQSITISNSSGLSDEEIDRMVREAEDHKAEDDKRKEEIELKNRAEAFINQIDETLNTENANVTDQQKEEVKKLRDELRTAIDNNDIDTLKTKMEQLEKAANDMAQAMYQQQAGAPGADAGAGAQDDNVVDADFKEKK</sequence>
<evidence type="ECO:0000256" key="2">
    <source>
        <dbReference type="ARBA" id="ARBA00007381"/>
    </source>
</evidence>
<evidence type="ECO:0000256" key="9">
    <source>
        <dbReference type="HAMAP-Rule" id="MF_00332"/>
    </source>
</evidence>